<sequence length="362" mass="39828">MADIASLINQARADGTLIRLARNVLAQFGRPQRRYLGAELLPERMVEENQYTEDSIRYRTVVANGGTRYGPAQKKGGDLIGTFDVKLANSDIARELSGRDYDILLRHLERNASMEAIAALTSWAETTLNLSLIETNEAWRWQAIVDASVIIEGDNAFRKPVALTNPAGHRVNVAGDWADDAYDPFEDIYAMADLLQSKGYTVGRIITGTPVLTKMARNAKVASRTSHFVTNNGGSLELMAGRASLMGVNMALQMDGLPPIERYDLRYRTQTGDTRFLHAQAFVMVALTGRNEELDVPDAEQSLITDTLGYTAVGRAAGQSESGRVIHTEFKSNKPPRIEGEAWQTSFPVITEPEAIGVLKNI</sequence>
<dbReference type="HOGENOM" id="CLU_766772_0_0_0"/>
<proteinExistence type="predicted"/>
<evidence type="ECO:0000313" key="1">
    <source>
        <dbReference type="EMBL" id="ABX04023.1"/>
    </source>
</evidence>
<protein>
    <recommendedName>
        <fullName evidence="3">Major capsid protein</fullName>
    </recommendedName>
</protein>
<name>A9B2H8_HERA2</name>
<dbReference type="KEGG" id="hau:Haur_1378"/>
<dbReference type="Gene3D" id="3.90.1690.10">
    <property type="entry name" value="phage-related protein like domain"/>
    <property type="match status" value="1"/>
</dbReference>
<dbReference type="AlphaFoldDB" id="A9B2H8"/>
<dbReference type="InterPro" id="IPR053738">
    <property type="entry name" value="Lambda_capsid_assembly"/>
</dbReference>
<dbReference type="InParanoid" id="A9B2H8"/>
<dbReference type="EMBL" id="CP000875">
    <property type="protein sequence ID" value="ABX04023.1"/>
    <property type="molecule type" value="Genomic_DNA"/>
</dbReference>
<dbReference type="InterPro" id="IPR005564">
    <property type="entry name" value="Major_capsid_GpE"/>
</dbReference>
<keyword evidence="2" id="KW-1185">Reference proteome</keyword>
<evidence type="ECO:0000313" key="2">
    <source>
        <dbReference type="Proteomes" id="UP000000787"/>
    </source>
</evidence>
<dbReference type="BioCyc" id="HAUR316274:GHYA-1399-MONOMER"/>
<evidence type="ECO:0008006" key="3">
    <source>
        <dbReference type="Google" id="ProtNLM"/>
    </source>
</evidence>
<organism evidence="1 2">
    <name type="scientific">Herpetosiphon aurantiacus (strain ATCC 23779 / DSM 785 / 114-95)</name>
    <dbReference type="NCBI Taxonomy" id="316274"/>
    <lineage>
        <taxon>Bacteria</taxon>
        <taxon>Bacillati</taxon>
        <taxon>Chloroflexota</taxon>
        <taxon>Chloroflexia</taxon>
        <taxon>Herpetosiphonales</taxon>
        <taxon>Herpetosiphonaceae</taxon>
        <taxon>Herpetosiphon</taxon>
    </lineage>
</organism>
<dbReference type="STRING" id="316274.Haur_1378"/>
<reference evidence="1 2" key="1">
    <citation type="journal article" date="2011" name="Stand. Genomic Sci.">
        <title>Complete genome sequence of the filamentous gliding predatory bacterium Herpetosiphon aurantiacus type strain (114-95(T)).</title>
        <authorList>
            <person name="Kiss H."/>
            <person name="Nett M."/>
            <person name="Domin N."/>
            <person name="Martin K."/>
            <person name="Maresca J.A."/>
            <person name="Copeland A."/>
            <person name="Lapidus A."/>
            <person name="Lucas S."/>
            <person name="Berry K.W."/>
            <person name="Glavina Del Rio T."/>
            <person name="Dalin E."/>
            <person name="Tice H."/>
            <person name="Pitluck S."/>
            <person name="Richardson P."/>
            <person name="Bruce D."/>
            <person name="Goodwin L."/>
            <person name="Han C."/>
            <person name="Detter J.C."/>
            <person name="Schmutz J."/>
            <person name="Brettin T."/>
            <person name="Land M."/>
            <person name="Hauser L."/>
            <person name="Kyrpides N.C."/>
            <person name="Ivanova N."/>
            <person name="Goker M."/>
            <person name="Woyke T."/>
            <person name="Klenk H.P."/>
            <person name="Bryant D.A."/>
        </authorList>
    </citation>
    <scope>NUCLEOTIDE SEQUENCE [LARGE SCALE GENOMIC DNA]</scope>
    <source>
        <strain evidence="2">ATCC 23779 / DSM 785 / 114-95</strain>
    </source>
</reference>
<dbReference type="Proteomes" id="UP000000787">
    <property type="component" value="Chromosome"/>
</dbReference>
<dbReference type="Pfam" id="PF03864">
    <property type="entry name" value="Phage_cap_E"/>
    <property type="match status" value="1"/>
</dbReference>
<gene>
    <name evidence="1" type="ordered locus">Haur_1378</name>
</gene>
<accession>A9B2H8</accession>